<dbReference type="OrthoDB" id="1070463at2"/>
<organism evidence="3 4">
    <name type="scientific">Oceanihabitans sediminis</name>
    <dbReference type="NCBI Taxonomy" id="1812012"/>
    <lineage>
        <taxon>Bacteria</taxon>
        <taxon>Pseudomonadati</taxon>
        <taxon>Bacteroidota</taxon>
        <taxon>Flavobacteriia</taxon>
        <taxon>Flavobacteriales</taxon>
        <taxon>Flavobacteriaceae</taxon>
        <taxon>Oceanihabitans</taxon>
    </lineage>
</organism>
<sequence length="421" mass="47452">MKKILTILCIGVVMTSYAQEFEISTELRPRFEYRHGFKTLIPDAEDAASFVSQRTRINLAYASEKLKAYISLQNVRVWGDVSTLASSDVNDTAIHEAWALLQLDPKFSLKLGRQEIVYDNHRMFGNVGWAQQARSHDAFIASYRPNTKHQLDLGLALNESSETLFKTDYTVNNYKAFQYLWYHTKASNLGISFLVLNNGLAYTDVNDKQKVDYNQTIGTYLNYAKNKLQADASVYFQTGKIANTSVSAYQFSGNISYQIHEAFKAGLGAEYLSGTDSDSTDDKIKSFNPWFGTNHKFNGFMDYFYVGNHSNSVGLLDIHASLAYQKEKFSAKLIPHLFSSAARVVDFTGKEMPNSLGTEIDLVLGYNWTKDVSFQAGYSQMFATDTMEALKGGNSDATNNWAWLMVTVKPSLFKTNFAKEK</sequence>
<feature type="chain" id="PRO_5017084846" description="Alginate export domain-containing protein" evidence="1">
    <location>
        <begin position="19"/>
        <end position="421"/>
    </location>
</feature>
<feature type="signal peptide" evidence="1">
    <location>
        <begin position="1"/>
        <end position="18"/>
    </location>
</feature>
<accession>A0A368P3G7</accession>
<dbReference type="Pfam" id="PF13372">
    <property type="entry name" value="Alginate_exp"/>
    <property type="match status" value="1"/>
</dbReference>
<keyword evidence="1" id="KW-0732">Signal</keyword>
<evidence type="ECO:0000313" key="4">
    <source>
        <dbReference type="Proteomes" id="UP000252249"/>
    </source>
</evidence>
<feature type="domain" description="Alginate export" evidence="2">
    <location>
        <begin position="23"/>
        <end position="395"/>
    </location>
</feature>
<dbReference type="RefSeq" id="WP_113966514.1">
    <property type="nucleotide sequence ID" value="NZ_JAWVXR010000007.1"/>
</dbReference>
<evidence type="ECO:0000256" key="1">
    <source>
        <dbReference type="SAM" id="SignalP"/>
    </source>
</evidence>
<dbReference type="EMBL" id="QPIG01000003">
    <property type="protein sequence ID" value="RCU57068.1"/>
    <property type="molecule type" value="Genomic_DNA"/>
</dbReference>
<protein>
    <recommendedName>
        <fullName evidence="2">Alginate export domain-containing protein</fullName>
    </recommendedName>
</protein>
<dbReference type="InterPro" id="IPR025388">
    <property type="entry name" value="Alginate_export_dom"/>
</dbReference>
<proteinExistence type="predicted"/>
<evidence type="ECO:0000259" key="2">
    <source>
        <dbReference type="Pfam" id="PF13372"/>
    </source>
</evidence>
<keyword evidence="4" id="KW-1185">Reference proteome</keyword>
<dbReference type="Gene3D" id="2.40.160.100">
    <property type="match status" value="1"/>
</dbReference>
<dbReference type="AlphaFoldDB" id="A0A368P3G7"/>
<reference evidence="3 4" key="1">
    <citation type="submission" date="2018-07" db="EMBL/GenBank/DDBJ databases">
        <title>Oceanihabitans testaceum sp. nov., isolated from marine sediment.</title>
        <authorList>
            <person name="Li C.-M."/>
        </authorList>
    </citation>
    <scope>NUCLEOTIDE SEQUENCE [LARGE SCALE GENOMIC DNA]</scope>
    <source>
        <strain evidence="3 4">S9-10</strain>
    </source>
</reference>
<evidence type="ECO:0000313" key="3">
    <source>
        <dbReference type="EMBL" id="RCU57068.1"/>
    </source>
</evidence>
<dbReference type="Proteomes" id="UP000252249">
    <property type="component" value="Unassembled WGS sequence"/>
</dbReference>
<gene>
    <name evidence="3" type="ORF">DU428_08975</name>
</gene>
<comment type="caution">
    <text evidence="3">The sequence shown here is derived from an EMBL/GenBank/DDBJ whole genome shotgun (WGS) entry which is preliminary data.</text>
</comment>
<name>A0A368P3G7_9FLAO</name>
<dbReference type="SUPFAM" id="SSF56935">
    <property type="entry name" value="Porins"/>
    <property type="match status" value="1"/>
</dbReference>
<dbReference type="InterPro" id="IPR053728">
    <property type="entry name" value="Alginate_Permeability_Chnl"/>
</dbReference>